<evidence type="ECO:0000256" key="1">
    <source>
        <dbReference type="SAM" id="Phobius"/>
    </source>
</evidence>
<keyword evidence="1" id="KW-0812">Transmembrane</keyword>
<dbReference type="InterPro" id="IPR011055">
    <property type="entry name" value="Dup_hybrid_motif"/>
</dbReference>
<evidence type="ECO:0000313" key="3">
    <source>
        <dbReference type="EMBL" id="WMS86085.1"/>
    </source>
</evidence>
<dbReference type="Proteomes" id="UP001239782">
    <property type="component" value="Chromosome"/>
</dbReference>
<keyword evidence="1" id="KW-1133">Transmembrane helix</keyword>
<dbReference type="RefSeq" id="WP_309201236.1">
    <property type="nucleotide sequence ID" value="NZ_CP133548.1"/>
</dbReference>
<reference evidence="3 4" key="1">
    <citation type="submission" date="2023-08" db="EMBL/GenBank/DDBJ databases">
        <title>Pleionea litopenaei sp. nov., isolated from stomach of juvenile Litopenaeus vannamei.</title>
        <authorList>
            <person name="Rho A.M."/>
            <person name="Hwang C.Y."/>
        </authorList>
    </citation>
    <scope>NUCLEOTIDE SEQUENCE [LARGE SCALE GENOMIC DNA]</scope>
    <source>
        <strain evidence="3 4">HL-JVS1</strain>
    </source>
</reference>
<evidence type="ECO:0000313" key="4">
    <source>
        <dbReference type="Proteomes" id="UP001239782"/>
    </source>
</evidence>
<dbReference type="GO" id="GO:0004222">
    <property type="term" value="F:metalloendopeptidase activity"/>
    <property type="evidence" value="ECO:0007669"/>
    <property type="project" value="TreeGrafter"/>
</dbReference>
<dbReference type="KEGG" id="plei:Q9312_12740"/>
<keyword evidence="3" id="KW-0378">Hydrolase</keyword>
<dbReference type="AlphaFoldDB" id="A0AA51RR55"/>
<dbReference type="EMBL" id="CP133548">
    <property type="protein sequence ID" value="WMS86085.1"/>
    <property type="molecule type" value="Genomic_DNA"/>
</dbReference>
<feature type="transmembrane region" description="Helical" evidence="1">
    <location>
        <begin position="12"/>
        <end position="32"/>
    </location>
</feature>
<dbReference type="PANTHER" id="PTHR21666">
    <property type="entry name" value="PEPTIDASE-RELATED"/>
    <property type="match status" value="1"/>
</dbReference>
<gene>
    <name evidence="3" type="ORF">Q9312_12740</name>
</gene>
<dbReference type="InterPro" id="IPR016047">
    <property type="entry name" value="M23ase_b-sheet_dom"/>
</dbReference>
<protein>
    <submittedName>
        <fullName evidence="3">M23 family metallopeptidase</fullName>
        <ecNumber evidence="3">3.4.-.-</ecNumber>
    </submittedName>
</protein>
<name>A0AA51RR55_9GAMM</name>
<feature type="domain" description="M23ase beta-sheet core" evidence="2">
    <location>
        <begin position="59"/>
        <end position="146"/>
    </location>
</feature>
<sequence length="178" mass="20224">MKQHKTNMRKRHVIYGCISIVIFLIFVLPQHWQIPVEGASKDDWNTQTFWFEPWGSSVTHRGIDIFANKGRPVVAAHNGIVVFRGQLAKGGKVIMILGPEFKLSYYAHLESFSNANPRLVTAGERIGTVGQSGNATNKPAHVHFSIVTLLPYFWKVDSSTQGWKKMFYLDPNNYLINH</sequence>
<dbReference type="InterPro" id="IPR050570">
    <property type="entry name" value="Cell_wall_metabolism_enzyme"/>
</dbReference>
<dbReference type="EC" id="3.4.-.-" evidence="3"/>
<proteinExistence type="predicted"/>
<keyword evidence="1" id="KW-0472">Membrane</keyword>
<dbReference type="SUPFAM" id="SSF51261">
    <property type="entry name" value="Duplicated hybrid motif"/>
    <property type="match status" value="1"/>
</dbReference>
<dbReference type="PANTHER" id="PTHR21666:SF268">
    <property type="entry name" value="PEPTIDASE M23 DOMAIN-CONTAINING PROTEIN"/>
    <property type="match status" value="1"/>
</dbReference>
<keyword evidence="4" id="KW-1185">Reference proteome</keyword>
<organism evidence="3 4">
    <name type="scientific">Pleionea litopenaei</name>
    <dbReference type="NCBI Taxonomy" id="3070815"/>
    <lineage>
        <taxon>Bacteria</taxon>
        <taxon>Pseudomonadati</taxon>
        <taxon>Pseudomonadota</taxon>
        <taxon>Gammaproteobacteria</taxon>
        <taxon>Oceanospirillales</taxon>
        <taxon>Pleioneaceae</taxon>
        <taxon>Pleionea</taxon>
    </lineage>
</organism>
<dbReference type="CDD" id="cd12797">
    <property type="entry name" value="M23_peptidase"/>
    <property type="match status" value="1"/>
</dbReference>
<evidence type="ECO:0000259" key="2">
    <source>
        <dbReference type="Pfam" id="PF01551"/>
    </source>
</evidence>
<dbReference type="Pfam" id="PF01551">
    <property type="entry name" value="Peptidase_M23"/>
    <property type="match status" value="1"/>
</dbReference>
<accession>A0AA51RR55</accession>
<dbReference type="Gene3D" id="2.70.70.10">
    <property type="entry name" value="Glucose Permease (Domain IIA)"/>
    <property type="match status" value="1"/>
</dbReference>